<evidence type="ECO:0000259" key="1">
    <source>
        <dbReference type="Pfam" id="PF13032"/>
    </source>
</evidence>
<feature type="domain" description="pPIWI-RE module N-terminal" evidence="2">
    <location>
        <begin position="11"/>
        <end position="361"/>
    </location>
</feature>
<feature type="domain" description="Prokaryotic pPIWI-RE MID" evidence="3">
    <location>
        <begin position="439"/>
        <end position="553"/>
    </location>
</feature>
<dbReference type="Pfam" id="PF18157">
    <property type="entry name" value="MID_pPIWI_RE"/>
    <property type="match status" value="1"/>
</dbReference>
<organism evidence="4 5">
    <name type="scientific">Paenibacillus odorifer</name>
    <dbReference type="NCBI Taxonomy" id="189426"/>
    <lineage>
        <taxon>Bacteria</taxon>
        <taxon>Bacillati</taxon>
        <taxon>Bacillota</taxon>
        <taxon>Bacilli</taxon>
        <taxon>Bacillales</taxon>
        <taxon>Paenibacillaceae</taxon>
        <taxon>Paenibacillus</taxon>
    </lineage>
</organism>
<dbReference type="InterPro" id="IPR025085">
    <property type="entry name" value="pPIWI_RE_X"/>
</dbReference>
<dbReference type="AlphaFoldDB" id="A0A1R0Y5P2"/>
<comment type="caution">
    <text evidence="4">The sequence shown here is derived from an EMBL/GenBank/DDBJ whole genome shotgun (WGS) entry which is preliminary data.</text>
</comment>
<feature type="domain" description="pPIWI-RE RNaseH" evidence="1">
    <location>
        <begin position="572"/>
        <end position="806"/>
    </location>
</feature>
<accession>A0A1R0Y5P2</accession>
<evidence type="ECO:0008006" key="6">
    <source>
        <dbReference type="Google" id="ProtNLM"/>
    </source>
</evidence>
<protein>
    <recommendedName>
        <fullName evidence="6">DUF3893 domain-containing protein</fullName>
    </recommendedName>
</protein>
<dbReference type="EMBL" id="MPTC01000004">
    <property type="protein sequence ID" value="OMD42668.1"/>
    <property type="molecule type" value="Genomic_DNA"/>
</dbReference>
<evidence type="ECO:0000313" key="4">
    <source>
        <dbReference type="EMBL" id="OMD42668.1"/>
    </source>
</evidence>
<dbReference type="InterPro" id="IPR024996">
    <property type="entry name" value="RNaseH_pPIWI_RE"/>
</dbReference>
<gene>
    <name evidence="4" type="ORF">BSK52_07660</name>
</gene>
<sequence length="831" mass="95797">MNRMELFALEVNEAVFYHETVHVMHMPTSWRNFFNTQTTPQNYKLSYKVEPLGKKLKSIFPEIVYADLSYKILQKDLPWIVSTVKITEAHIKKLTLGWFAHLKGCSVPELPEEIKNAEPVWVTSNFGDLHESIDKYQWLPGLVTYKFCQETRTIELGQGIVEELQFHHTIFNNQHECVSAPIRKSPRHDPFSYVMKVELKNRGGDAERPLIAVSVGTRRYLKEAQIKDGFCYLKADHACSVLVSVRNPYTLQEKHSFSQLKFERRAGSGSNKDSFTVWKTALDDLYWDVLYEESFEPDMLLTSPAAYLDGNAEVTAYVVNHHSFNGKGNFVKSGLGLAEKSGLFNKFKEILAAYHLTPLYHIPEILRKRMNDIRFPIVAHQAEQIVIEVYSSEAMFNAMREVYTSEQKSLEKKPVIFNRQISENVFGLNCDKGVIVEFVRCSPEEIVSELEIGTYKADVAHTKRVNQINKLLKESGYQCVKRTLALVEIEPKERWMRDGDPKNAIREGMKKTGRLTQFIHPLTEGNEDNKADIARMINALLDLLNDAGFLSHNITKIDTYGSILSFNILKADNKYLPVISKMDGTEVTLKIFGVDAWLPLGKAPFYLQQAKMLDKPSKWNQSKQIFLDFMSRTIENELGQNARQLTVMINATLRNGWLPTIRNTDLYYDKIPYLSERLANESRLKFIRINTRDDVPQYRIIENDAEDEYNKASGIFKDPLGIYYGVGGRPMAWSGVRNEDIKYVSPSKMLLQQKAVEYIPLGILDETERDDLANLVDQLRRIGLNYDKHTIYPYTMRVMNMLSKYLTGEEKDYDPEFDEEVELMEEAEELV</sequence>
<dbReference type="Proteomes" id="UP000187439">
    <property type="component" value="Unassembled WGS sequence"/>
</dbReference>
<dbReference type="Pfam" id="PF13032">
    <property type="entry name" value="RNaseH_pPIWI_RE"/>
    <property type="match status" value="1"/>
</dbReference>
<dbReference type="RefSeq" id="WP_076118167.1">
    <property type="nucleotide sequence ID" value="NZ_MPTC01000004.1"/>
</dbReference>
<dbReference type="InterPro" id="IPR040496">
    <property type="entry name" value="MID_pPIWI_RE"/>
</dbReference>
<reference evidence="4 5" key="1">
    <citation type="submission" date="2016-10" db="EMBL/GenBank/DDBJ databases">
        <title>Paenibacillus species isolates.</title>
        <authorList>
            <person name="Beno S.M."/>
        </authorList>
    </citation>
    <scope>NUCLEOTIDE SEQUENCE [LARGE SCALE GENOMIC DNA]</scope>
    <source>
        <strain evidence="4 5">FSL H7-0710</strain>
    </source>
</reference>
<evidence type="ECO:0000313" key="5">
    <source>
        <dbReference type="Proteomes" id="UP000187439"/>
    </source>
</evidence>
<evidence type="ECO:0000259" key="3">
    <source>
        <dbReference type="Pfam" id="PF18157"/>
    </source>
</evidence>
<dbReference type="OrthoDB" id="2483160at2"/>
<evidence type="ECO:0000259" key="2">
    <source>
        <dbReference type="Pfam" id="PF13111"/>
    </source>
</evidence>
<dbReference type="Pfam" id="PF13111">
    <property type="entry name" value="pPIWI_RE_X"/>
    <property type="match status" value="1"/>
</dbReference>
<proteinExistence type="predicted"/>
<name>A0A1R0Y5P2_9BACL</name>